<feature type="compositionally biased region" description="Basic residues" evidence="7">
    <location>
        <begin position="425"/>
        <end position="434"/>
    </location>
</feature>
<comment type="caution">
    <text evidence="10">The sequence shown here is derived from an EMBL/GenBank/DDBJ whole genome shotgun (WGS) entry which is preliminary data.</text>
</comment>
<gene>
    <name evidence="10" type="ORF">C2E20_5163</name>
</gene>
<dbReference type="STRING" id="554055.A0A2P6VC38"/>
<keyword evidence="3 6" id="KW-0812">Transmembrane</keyword>
<dbReference type="InterPro" id="IPR028055">
    <property type="entry name" value="YidC/Oxa/ALB_C"/>
</dbReference>
<dbReference type="AlphaFoldDB" id="A0A2P6VC38"/>
<dbReference type="InterPro" id="IPR001708">
    <property type="entry name" value="YidC/ALB3/OXA1/COX18"/>
</dbReference>
<comment type="similarity">
    <text evidence="6">Belongs to the OXA1/ALB3/YidC family.</text>
</comment>
<evidence type="ECO:0000256" key="8">
    <source>
        <dbReference type="SAM" id="Phobius"/>
    </source>
</evidence>
<dbReference type="EMBL" id="LHPF02000014">
    <property type="protein sequence ID" value="PSC71648.1"/>
    <property type="molecule type" value="Genomic_DNA"/>
</dbReference>
<evidence type="ECO:0000256" key="3">
    <source>
        <dbReference type="ARBA" id="ARBA00022692"/>
    </source>
</evidence>
<proteinExistence type="inferred from homology"/>
<evidence type="ECO:0000256" key="7">
    <source>
        <dbReference type="SAM" id="MobiDB-lite"/>
    </source>
</evidence>
<evidence type="ECO:0000313" key="11">
    <source>
        <dbReference type="Proteomes" id="UP000239649"/>
    </source>
</evidence>
<evidence type="ECO:0000313" key="10">
    <source>
        <dbReference type="EMBL" id="PSC71648.1"/>
    </source>
</evidence>
<feature type="transmembrane region" description="Helical" evidence="8">
    <location>
        <begin position="294"/>
        <end position="312"/>
    </location>
</feature>
<comment type="similarity">
    <text evidence="2">Belongs to the OXA1/ALB3/YidC (TC 2.A.9.2) family.</text>
</comment>
<dbReference type="OrthoDB" id="2148490at2759"/>
<dbReference type="PANTHER" id="PTHR12428:SF34">
    <property type="entry name" value="MITOCHONDRIAL INNER MEMBRANE PROTEIN OXA1-LIKE"/>
    <property type="match status" value="1"/>
</dbReference>
<dbReference type="CDD" id="cd20069">
    <property type="entry name" value="5TM_Oxa1-like"/>
    <property type="match status" value="1"/>
</dbReference>
<evidence type="ECO:0000256" key="5">
    <source>
        <dbReference type="ARBA" id="ARBA00023136"/>
    </source>
</evidence>
<accession>A0A2P6VC38</accession>
<dbReference type="GO" id="GO:0005743">
    <property type="term" value="C:mitochondrial inner membrane"/>
    <property type="evidence" value="ECO:0007669"/>
    <property type="project" value="TreeGrafter"/>
</dbReference>
<feature type="domain" description="Membrane insertase YidC/Oxa/ALB C-terminal" evidence="9">
    <location>
        <begin position="171"/>
        <end position="368"/>
    </location>
</feature>
<dbReference type="Pfam" id="PF02096">
    <property type="entry name" value="60KD_IMP"/>
    <property type="match status" value="1"/>
</dbReference>
<name>A0A2P6VC38_9CHLO</name>
<keyword evidence="5 8" id="KW-0472">Membrane</keyword>
<reference evidence="10 11" key="1">
    <citation type="journal article" date="2018" name="Plant J.">
        <title>Genome sequences of Chlorella sorokiniana UTEX 1602 and Micractinium conductrix SAG 241.80: implications to maltose excretion by a green alga.</title>
        <authorList>
            <person name="Arriola M.B."/>
            <person name="Velmurugan N."/>
            <person name="Zhang Y."/>
            <person name="Plunkett M.H."/>
            <person name="Hondzo H."/>
            <person name="Barney B.M."/>
        </authorList>
    </citation>
    <scope>NUCLEOTIDE SEQUENCE [LARGE SCALE GENOMIC DNA]</scope>
    <source>
        <strain evidence="10 11">SAG 241.80</strain>
    </source>
</reference>
<evidence type="ECO:0000256" key="6">
    <source>
        <dbReference type="RuleBase" id="RU003945"/>
    </source>
</evidence>
<evidence type="ECO:0000256" key="1">
    <source>
        <dbReference type="ARBA" id="ARBA00004141"/>
    </source>
</evidence>
<dbReference type="GO" id="GO:0032977">
    <property type="term" value="F:membrane insertase activity"/>
    <property type="evidence" value="ECO:0007669"/>
    <property type="project" value="InterPro"/>
</dbReference>
<feature type="transmembrane region" description="Helical" evidence="8">
    <location>
        <begin position="333"/>
        <end position="353"/>
    </location>
</feature>
<sequence>MLRQVGRLRLCTAAAAAAAEGGSAATWAPPSSAALQLVDRWQQGQGGNGGHGGFRAVQQHAGARAFSLWPGKPEEQRAAAEDLSDPAAGSFAASADLGIGSAAASEAAASAAAAAAASPVTSDLFSAAAIVAAAAGAEGDALASAADDTWLGGRLVQRLLTLVHASSGLPWWEDIMLCTLAMRLMTFPVMLGQIKNTYRLSQARPEMEALMEHLKAEQARGNQQAAQEHMQRVTAVWKKYNCHPLKSLGGMFVQMPVFIGFFTALRGFAAHKIPSLTEGGTLWFTDLTIADPTYALPALAGLSFLATIELGAADGMEGQPEATRKRMKAVMRVVALAVPFLSTTLPASVFMYWTASNIFSLVQTALIRNKAVKKVLGLPDLSKLNKAPAPLSTLGMAGGFTRGDAATQPSGEPTLRPVQTFAQRPQRKPAAKKA</sequence>
<dbReference type="Proteomes" id="UP000239649">
    <property type="component" value="Unassembled WGS sequence"/>
</dbReference>
<dbReference type="GO" id="GO:0032979">
    <property type="term" value="P:protein insertion into mitochondrial inner membrane from matrix"/>
    <property type="evidence" value="ECO:0007669"/>
    <property type="project" value="TreeGrafter"/>
</dbReference>
<feature type="region of interest" description="Disordered" evidence="7">
    <location>
        <begin position="400"/>
        <end position="434"/>
    </location>
</feature>
<comment type="subcellular location">
    <subcellularLocation>
        <location evidence="1 6">Membrane</location>
        <topology evidence="1 6">Multi-pass membrane protein</topology>
    </subcellularLocation>
</comment>
<keyword evidence="11" id="KW-1185">Reference proteome</keyword>
<protein>
    <submittedName>
        <fullName evidence="10">Mitochondrial inner membrane OXA1</fullName>
    </submittedName>
</protein>
<evidence type="ECO:0000259" key="9">
    <source>
        <dbReference type="Pfam" id="PF02096"/>
    </source>
</evidence>
<dbReference type="NCBIfam" id="TIGR03592">
    <property type="entry name" value="yidC_oxa1_cterm"/>
    <property type="match status" value="1"/>
</dbReference>
<evidence type="ECO:0000256" key="2">
    <source>
        <dbReference type="ARBA" id="ARBA00010583"/>
    </source>
</evidence>
<dbReference type="PANTHER" id="PTHR12428">
    <property type="entry name" value="OXA1"/>
    <property type="match status" value="1"/>
</dbReference>
<keyword evidence="4 8" id="KW-1133">Transmembrane helix</keyword>
<organism evidence="10 11">
    <name type="scientific">Micractinium conductrix</name>
    <dbReference type="NCBI Taxonomy" id="554055"/>
    <lineage>
        <taxon>Eukaryota</taxon>
        <taxon>Viridiplantae</taxon>
        <taxon>Chlorophyta</taxon>
        <taxon>core chlorophytes</taxon>
        <taxon>Trebouxiophyceae</taxon>
        <taxon>Chlorellales</taxon>
        <taxon>Chlorellaceae</taxon>
        <taxon>Chlorella clade</taxon>
        <taxon>Micractinium</taxon>
    </lineage>
</organism>
<evidence type="ECO:0000256" key="4">
    <source>
        <dbReference type="ARBA" id="ARBA00022989"/>
    </source>
</evidence>